<dbReference type="EMBL" id="JBBNAG010000002">
    <property type="protein sequence ID" value="KAK9158956.1"/>
    <property type="molecule type" value="Genomic_DNA"/>
</dbReference>
<keyword evidence="3" id="KW-1133">Transmembrane helix</keyword>
<keyword evidence="4" id="KW-0732">Signal</keyword>
<feature type="transmembrane region" description="Helical" evidence="3">
    <location>
        <begin position="309"/>
        <end position="330"/>
    </location>
</feature>
<protein>
    <recommendedName>
        <fullName evidence="5">Legume lectin domain-containing protein</fullName>
    </recommendedName>
</protein>
<feature type="signal peptide" evidence="4">
    <location>
        <begin position="1"/>
        <end position="29"/>
    </location>
</feature>
<dbReference type="GO" id="GO:0030246">
    <property type="term" value="F:carbohydrate binding"/>
    <property type="evidence" value="ECO:0007669"/>
    <property type="project" value="UniProtKB-KW"/>
</dbReference>
<name>A0AAP0KUR9_9MAGN</name>
<evidence type="ECO:0000256" key="3">
    <source>
        <dbReference type="SAM" id="Phobius"/>
    </source>
</evidence>
<comment type="caution">
    <text evidence="6">The sequence shown here is derived from an EMBL/GenBank/DDBJ whole genome shotgun (WGS) entry which is preliminary data.</text>
</comment>
<organism evidence="6 7">
    <name type="scientific">Stephania cephalantha</name>
    <dbReference type="NCBI Taxonomy" id="152367"/>
    <lineage>
        <taxon>Eukaryota</taxon>
        <taxon>Viridiplantae</taxon>
        <taxon>Streptophyta</taxon>
        <taxon>Embryophyta</taxon>
        <taxon>Tracheophyta</taxon>
        <taxon>Spermatophyta</taxon>
        <taxon>Magnoliopsida</taxon>
        <taxon>Ranunculales</taxon>
        <taxon>Menispermaceae</taxon>
        <taxon>Menispermoideae</taxon>
        <taxon>Cissampelideae</taxon>
        <taxon>Stephania</taxon>
    </lineage>
</organism>
<evidence type="ECO:0000256" key="2">
    <source>
        <dbReference type="ARBA" id="ARBA00022734"/>
    </source>
</evidence>
<dbReference type="InterPro" id="IPR001220">
    <property type="entry name" value="Legume_lectin_dom"/>
</dbReference>
<evidence type="ECO:0000259" key="5">
    <source>
        <dbReference type="Pfam" id="PF00139"/>
    </source>
</evidence>
<dbReference type="Pfam" id="PF00139">
    <property type="entry name" value="Lectin_legB"/>
    <property type="match status" value="1"/>
</dbReference>
<keyword evidence="2" id="KW-0430">Lectin</keyword>
<dbReference type="CDD" id="cd06899">
    <property type="entry name" value="lectin_legume_LecRK_Arcelin_ConA"/>
    <property type="match status" value="1"/>
</dbReference>
<keyword evidence="3" id="KW-0472">Membrane</keyword>
<dbReference type="InterPro" id="IPR013320">
    <property type="entry name" value="ConA-like_dom_sf"/>
</dbReference>
<dbReference type="Proteomes" id="UP001419268">
    <property type="component" value="Unassembled WGS sequence"/>
</dbReference>
<evidence type="ECO:0000313" key="7">
    <source>
        <dbReference type="Proteomes" id="UP001419268"/>
    </source>
</evidence>
<evidence type="ECO:0000256" key="1">
    <source>
        <dbReference type="ARBA" id="ARBA00007606"/>
    </source>
</evidence>
<accession>A0AAP0KUR9</accession>
<dbReference type="SUPFAM" id="SSF49899">
    <property type="entry name" value="Concanavalin A-like lectins/glucanases"/>
    <property type="match status" value="1"/>
</dbReference>
<proteinExistence type="inferred from homology"/>
<dbReference type="Gene3D" id="2.60.120.200">
    <property type="match status" value="1"/>
</dbReference>
<gene>
    <name evidence="6" type="ORF">Scep_005530</name>
</gene>
<keyword evidence="7" id="KW-1185">Reference proteome</keyword>
<feature type="chain" id="PRO_5042995043" description="Legume lectin domain-containing protein" evidence="4">
    <location>
        <begin position="30"/>
        <end position="374"/>
    </location>
</feature>
<comment type="similarity">
    <text evidence="1">Belongs to the leguminous lectin family.</text>
</comment>
<dbReference type="InterPro" id="IPR050258">
    <property type="entry name" value="Leguminous_Lectin"/>
</dbReference>
<reference evidence="6 7" key="1">
    <citation type="submission" date="2024-01" db="EMBL/GenBank/DDBJ databases">
        <title>Genome assemblies of Stephania.</title>
        <authorList>
            <person name="Yang L."/>
        </authorList>
    </citation>
    <scope>NUCLEOTIDE SEQUENCE [LARGE SCALE GENOMIC DNA]</scope>
    <source>
        <strain evidence="6">JXDWG</strain>
        <tissue evidence="6">Leaf</tissue>
    </source>
</reference>
<dbReference type="AlphaFoldDB" id="A0AAP0KUR9"/>
<evidence type="ECO:0000256" key="4">
    <source>
        <dbReference type="SAM" id="SignalP"/>
    </source>
</evidence>
<dbReference type="PANTHER" id="PTHR32401:SF16">
    <property type="entry name" value="CONCANAVALIN A-LIKE LECTIN FAMILY PROTEIN"/>
    <property type="match status" value="1"/>
</dbReference>
<feature type="domain" description="Legume lectin" evidence="5">
    <location>
        <begin position="33"/>
        <end position="275"/>
    </location>
</feature>
<sequence length="374" mass="41195">MAEEIPLARYVLSLLALLLLMHFATSLSAKSVSSFSFKRFDQNPSSESEITLMGDARVVNGGSVVEITSSASWSSGRVMYRRPIRVFDGMKNPREPMSFSTYFSFSISPGNGDGLAFVIFPTSFGWKSLDGRSFGVPSGLDKGGKGALIVEFDTSMDSELGDPNGNHVGVDLGSLVSARVTNVSEINLVLNSGEKLQSWIDYDASSKRLEVRLCGSTAKRPFDPLISYPINLMQVWKDEEVFVGISSSSGNSSQVSRVYSWSFRLRRVPAWLHSEPLDPSHVYSRETKAPIMQGKSNSSSSSSTCPLRILSVLIFGTACGALVFFVLFMWATFANRRHPMVVPMPKEYPVHPVEFGYEKMKPATEKVTTTDDKK</sequence>
<dbReference type="PANTHER" id="PTHR32401">
    <property type="entry name" value="CONCANAVALIN A-LIKE LECTIN FAMILY PROTEIN"/>
    <property type="match status" value="1"/>
</dbReference>
<keyword evidence="3" id="KW-0812">Transmembrane</keyword>
<evidence type="ECO:0000313" key="6">
    <source>
        <dbReference type="EMBL" id="KAK9158956.1"/>
    </source>
</evidence>